<reference evidence="9" key="1">
    <citation type="submission" date="2020-04" db="EMBL/GenBank/DDBJ databases">
        <title>Genome Assembly and Annotation of Botryosphaeria dothidea sdau 11-99, a Latent Pathogen of Apple Fruit Ring Rot in China.</title>
        <authorList>
            <person name="Yu C."/>
            <person name="Diao Y."/>
            <person name="Lu Q."/>
            <person name="Zhao J."/>
            <person name="Cui S."/>
            <person name="Peng C."/>
            <person name="He B."/>
            <person name="Liu H."/>
        </authorList>
    </citation>
    <scope>NUCLEOTIDE SEQUENCE [LARGE SCALE GENOMIC DNA]</scope>
    <source>
        <strain evidence="9">Sdau11-99</strain>
    </source>
</reference>
<evidence type="ECO:0000256" key="6">
    <source>
        <dbReference type="ARBA" id="ARBA00023136"/>
    </source>
</evidence>
<evidence type="ECO:0008006" key="11">
    <source>
        <dbReference type="Google" id="ProtNLM"/>
    </source>
</evidence>
<evidence type="ECO:0000256" key="1">
    <source>
        <dbReference type="ARBA" id="ARBA00004606"/>
    </source>
</evidence>
<accession>A0A8H4IR31</accession>
<dbReference type="OrthoDB" id="3636068at2759"/>
<evidence type="ECO:0000256" key="7">
    <source>
        <dbReference type="SAM" id="MobiDB-lite"/>
    </source>
</evidence>
<dbReference type="GO" id="GO:0016020">
    <property type="term" value="C:membrane"/>
    <property type="evidence" value="ECO:0007669"/>
    <property type="project" value="UniProtKB-SubCell"/>
</dbReference>
<feature type="compositionally biased region" description="Basic residues" evidence="7">
    <location>
        <begin position="51"/>
        <end position="60"/>
    </location>
</feature>
<feature type="transmembrane region" description="Helical" evidence="8">
    <location>
        <begin position="12"/>
        <end position="29"/>
    </location>
</feature>
<comment type="caution">
    <text evidence="9">The sequence shown here is derived from an EMBL/GenBank/DDBJ whole genome shotgun (WGS) entry which is preliminary data.</text>
</comment>
<dbReference type="Gene3D" id="3.90.550.50">
    <property type="match status" value="1"/>
</dbReference>
<keyword evidence="4" id="KW-0735">Signal-anchor</keyword>
<keyword evidence="3 8" id="KW-0812">Transmembrane</keyword>
<comment type="subcellular location">
    <subcellularLocation>
        <location evidence="1">Membrane</location>
        <topology evidence="1">Single-pass type II membrane protein</topology>
    </subcellularLocation>
</comment>
<evidence type="ECO:0000313" key="9">
    <source>
        <dbReference type="EMBL" id="KAF4306125.1"/>
    </source>
</evidence>
<dbReference type="AlphaFoldDB" id="A0A8H4IR31"/>
<comment type="similarity">
    <text evidence="2">Belongs to the glycosyltransferase 31 family. Beta3-Gal-T subfamily.</text>
</comment>
<name>A0A8H4IR31_9PEZI</name>
<dbReference type="PANTHER" id="PTHR23033">
    <property type="entry name" value="BETA1,3-GALACTOSYLTRANSFERASE"/>
    <property type="match status" value="1"/>
</dbReference>
<sequence length="484" mass="53969">MVLKRPQWRRKAQFFITIAACLVLSLLILRQHIRHRHHISNLKPQQEAPKKTPRPHKQKKPYYATAQTPCASLPGASSVFVILKTGATEARAKLPAHLATTLRCIPHHAIYSDLADTLPDDAPIHDALASVPSAIKTREPDFHLYHAQRAWQASGLDIAALAANNSRVRADAWALDKWKFLPLVAHAHATAPAAVDWFLVVEADSALLWGNLLRWLATLDASERLYLGAQTWLGDDDEPFAHGGSGVLLSRPAVGALAEALAADGDMYSRLTGGSWAGDYVLGVALREVGVGLTGAWPLLQGETPWSLDYSGANWCRPVVSWHHMDEYWVRRMWEFERVWSAGGFEGLEERDGDGDEGGEEERMVKPIRHGDVFEHFVAPHILRVRERKNWDNLSPDLVVVGEDGVVIRDQKGCMRACKDMGDCLQWMWIADGTCRTDSVVRLGEKVEEADGEGVWMTSGWMGERIGWFVEDMGECEGEDWIEA</sequence>
<evidence type="ECO:0000256" key="5">
    <source>
        <dbReference type="ARBA" id="ARBA00022989"/>
    </source>
</evidence>
<evidence type="ECO:0000256" key="8">
    <source>
        <dbReference type="SAM" id="Phobius"/>
    </source>
</evidence>
<dbReference type="PANTHER" id="PTHR23033:SF47">
    <property type="entry name" value="APPLE DOMAIN-CONTAINING PROTEIN-RELATED"/>
    <property type="match status" value="1"/>
</dbReference>
<dbReference type="Proteomes" id="UP000572817">
    <property type="component" value="Unassembled WGS sequence"/>
</dbReference>
<keyword evidence="6 8" id="KW-0472">Membrane</keyword>
<organism evidence="9 10">
    <name type="scientific">Botryosphaeria dothidea</name>
    <dbReference type="NCBI Taxonomy" id="55169"/>
    <lineage>
        <taxon>Eukaryota</taxon>
        <taxon>Fungi</taxon>
        <taxon>Dikarya</taxon>
        <taxon>Ascomycota</taxon>
        <taxon>Pezizomycotina</taxon>
        <taxon>Dothideomycetes</taxon>
        <taxon>Dothideomycetes incertae sedis</taxon>
        <taxon>Botryosphaeriales</taxon>
        <taxon>Botryosphaeriaceae</taxon>
        <taxon>Botryosphaeria</taxon>
    </lineage>
</organism>
<keyword evidence="5 8" id="KW-1133">Transmembrane helix</keyword>
<gene>
    <name evidence="9" type="ORF">GTA08_BOTSDO05522</name>
</gene>
<keyword evidence="10" id="KW-1185">Reference proteome</keyword>
<evidence type="ECO:0000256" key="2">
    <source>
        <dbReference type="ARBA" id="ARBA00006462"/>
    </source>
</evidence>
<dbReference type="EMBL" id="WWBZ02000033">
    <property type="protein sequence ID" value="KAF4306125.1"/>
    <property type="molecule type" value="Genomic_DNA"/>
</dbReference>
<evidence type="ECO:0000313" key="10">
    <source>
        <dbReference type="Proteomes" id="UP000572817"/>
    </source>
</evidence>
<dbReference type="InterPro" id="IPR026050">
    <property type="entry name" value="C1GALT1/C1GALT1_chp1"/>
</dbReference>
<proteinExistence type="inferred from homology"/>
<evidence type="ECO:0000256" key="3">
    <source>
        <dbReference type="ARBA" id="ARBA00022692"/>
    </source>
</evidence>
<feature type="region of interest" description="Disordered" evidence="7">
    <location>
        <begin position="39"/>
        <end position="62"/>
    </location>
</feature>
<protein>
    <recommendedName>
        <fullName evidence="11">Glycosyltransferase family 31 protein</fullName>
    </recommendedName>
</protein>
<evidence type="ECO:0000256" key="4">
    <source>
        <dbReference type="ARBA" id="ARBA00022968"/>
    </source>
</evidence>